<dbReference type="PANTHER" id="PTHR42884">
    <property type="entry name" value="PROPROTEIN CONVERTASE SUBTILISIN/KEXIN-RELATED"/>
    <property type="match status" value="1"/>
</dbReference>
<evidence type="ECO:0000256" key="2">
    <source>
        <dbReference type="ARBA" id="ARBA00022685"/>
    </source>
</evidence>
<feature type="domain" description="P/Homo B" evidence="8">
    <location>
        <begin position="217"/>
        <end position="403"/>
    </location>
</feature>
<evidence type="ECO:0000256" key="1">
    <source>
        <dbReference type="ARBA" id="ARBA00022670"/>
    </source>
</evidence>
<accession>A0A0C2MUH5</accession>
<keyword evidence="4" id="KW-0378">Hydrolase</keyword>
<dbReference type="SUPFAM" id="SSF52743">
    <property type="entry name" value="Subtilisin-like"/>
    <property type="match status" value="1"/>
</dbReference>
<dbReference type="InterPro" id="IPR000209">
    <property type="entry name" value="Peptidase_S8/S53_dom"/>
</dbReference>
<organism evidence="9 10">
    <name type="scientific">Thelohanellus kitauei</name>
    <name type="common">Myxosporean</name>
    <dbReference type="NCBI Taxonomy" id="669202"/>
    <lineage>
        <taxon>Eukaryota</taxon>
        <taxon>Metazoa</taxon>
        <taxon>Cnidaria</taxon>
        <taxon>Myxozoa</taxon>
        <taxon>Myxosporea</taxon>
        <taxon>Bivalvulida</taxon>
        <taxon>Platysporina</taxon>
        <taxon>Myxobolidae</taxon>
        <taxon>Thelohanellus</taxon>
    </lineage>
</organism>
<dbReference type="InterPro" id="IPR023828">
    <property type="entry name" value="Peptidase_S8_Ser-AS"/>
</dbReference>
<dbReference type="GO" id="GO:0005802">
    <property type="term" value="C:trans-Golgi network"/>
    <property type="evidence" value="ECO:0007669"/>
    <property type="project" value="TreeGrafter"/>
</dbReference>
<proteinExistence type="inferred from homology"/>
<dbReference type="InterPro" id="IPR008979">
    <property type="entry name" value="Galactose-bd-like_sf"/>
</dbReference>
<keyword evidence="5" id="KW-0720">Serine protease</keyword>
<dbReference type="OMA" id="YKESCAS"/>
<dbReference type="Pfam" id="PF00082">
    <property type="entry name" value="Peptidase_S8"/>
    <property type="match status" value="1"/>
</dbReference>
<evidence type="ECO:0000313" key="10">
    <source>
        <dbReference type="Proteomes" id="UP000031668"/>
    </source>
</evidence>
<dbReference type="PROSITE" id="PS51829">
    <property type="entry name" value="P_HOMO_B"/>
    <property type="match status" value="1"/>
</dbReference>
<dbReference type="InterPro" id="IPR002884">
    <property type="entry name" value="P_dom"/>
</dbReference>
<dbReference type="Pfam" id="PF01483">
    <property type="entry name" value="P_proprotein"/>
    <property type="match status" value="1"/>
</dbReference>
<sequence length="403" mass="44911">MNDTFEGKALSFNNHYIDIYSNSWGPKDDGKSYGKPGPLSEEALKRGVQFGRQGKGCIFVWATGNGGLMDDDCNCDGYVTSIYTIGVGSISDHGMSVYYKESCASTIAVTFSGGSHHERDENKLVTTDIDGQCTDHFRGTSSSAPIASGIFALALEANPKLGWRDIQHLIVHSSTLTSPLDKGWQINGAGHHFNHKFGFGKLDAYNMVQMARRWKNVGPQRICNTFKLESPVILPSNGSLELHVQSDGCKFSPANFVTKLEHVVLRMSFDAITRGSISIGLTSPMKTYSQMLSRRSRDIEETDWNYMTVFNWDESPKGTWIISIFDLSGTSPLNASTTANSTRFDEEDLAREVQCKYDNEQQTPTSSILYMKRFRRDSDDGDESQNQISKIIFKKIELILYGT</sequence>
<comment type="similarity">
    <text evidence="7">Belongs to the peptidase S8 family.</text>
</comment>
<keyword evidence="1 9" id="KW-0645">Protease</keyword>
<dbReference type="GO" id="GO:0000139">
    <property type="term" value="C:Golgi membrane"/>
    <property type="evidence" value="ECO:0007669"/>
    <property type="project" value="TreeGrafter"/>
</dbReference>
<comment type="caution">
    <text evidence="9">The sequence shown here is derived from an EMBL/GenBank/DDBJ whole genome shotgun (WGS) entry which is preliminary data.</text>
</comment>
<gene>
    <name evidence="9" type="ORF">RF11_02747</name>
</gene>
<dbReference type="GO" id="GO:0004252">
    <property type="term" value="F:serine-type endopeptidase activity"/>
    <property type="evidence" value="ECO:0007669"/>
    <property type="project" value="InterPro"/>
</dbReference>
<evidence type="ECO:0000256" key="6">
    <source>
        <dbReference type="ARBA" id="ARBA00023157"/>
    </source>
</evidence>
<dbReference type="CDD" id="cd04059">
    <property type="entry name" value="Peptidases_S8_Protein_convertases_Kexins_Furin-like"/>
    <property type="match status" value="1"/>
</dbReference>
<dbReference type="SUPFAM" id="SSF49785">
    <property type="entry name" value="Galactose-binding domain-like"/>
    <property type="match status" value="1"/>
</dbReference>
<dbReference type="OrthoDB" id="300641at2759"/>
<keyword evidence="10" id="KW-1185">Reference proteome</keyword>
<dbReference type="PROSITE" id="PS51892">
    <property type="entry name" value="SUBTILASE"/>
    <property type="match status" value="1"/>
</dbReference>
<evidence type="ECO:0000259" key="8">
    <source>
        <dbReference type="PROSITE" id="PS51829"/>
    </source>
</evidence>
<evidence type="ECO:0000256" key="3">
    <source>
        <dbReference type="ARBA" id="ARBA00022729"/>
    </source>
</evidence>
<dbReference type="InterPro" id="IPR036852">
    <property type="entry name" value="Peptidase_S8/S53_dom_sf"/>
</dbReference>
<dbReference type="GO" id="GO:0016485">
    <property type="term" value="P:protein processing"/>
    <property type="evidence" value="ECO:0007669"/>
    <property type="project" value="TreeGrafter"/>
</dbReference>
<dbReference type="PANTHER" id="PTHR42884:SF23">
    <property type="entry name" value="FURIN-LIKE PROTEASE 2"/>
    <property type="match status" value="1"/>
</dbReference>
<evidence type="ECO:0000313" key="9">
    <source>
        <dbReference type="EMBL" id="KII65327.1"/>
    </source>
</evidence>
<keyword evidence="2" id="KW-0165">Cleavage on pair of basic residues</keyword>
<evidence type="ECO:0000256" key="4">
    <source>
        <dbReference type="ARBA" id="ARBA00022801"/>
    </source>
</evidence>
<dbReference type="Gene3D" id="2.60.120.260">
    <property type="entry name" value="Galactose-binding domain-like"/>
    <property type="match status" value="1"/>
</dbReference>
<dbReference type="AlphaFoldDB" id="A0A0C2MUH5"/>
<evidence type="ECO:0000256" key="7">
    <source>
        <dbReference type="PROSITE-ProRule" id="PRU01240"/>
    </source>
</evidence>
<keyword evidence="6" id="KW-1015">Disulfide bond</keyword>
<keyword evidence="3" id="KW-0732">Signal</keyword>
<dbReference type="Proteomes" id="UP000031668">
    <property type="component" value="Unassembled WGS sequence"/>
</dbReference>
<reference evidence="9 10" key="1">
    <citation type="journal article" date="2014" name="Genome Biol. Evol.">
        <title>The genome of the myxosporean Thelohanellus kitauei shows adaptations to nutrient acquisition within its fish host.</title>
        <authorList>
            <person name="Yang Y."/>
            <person name="Xiong J."/>
            <person name="Zhou Z."/>
            <person name="Huo F."/>
            <person name="Miao W."/>
            <person name="Ran C."/>
            <person name="Liu Y."/>
            <person name="Zhang J."/>
            <person name="Feng J."/>
            <person name="Wang M."/>
            <person name="Wang M."/>
            <person name="Wang L."/>
            <person name="Yao B."/>
        </authorList>
    </citation>
    <scope>NUCLEOTIDE SEQUENCE [LARGE SCALE GENOMIC DNA]</scope>
    <source>
        <strain evidence="9">Wuqing</strain>
    </source>
</reference>
<dbReference type="Gene3D" id="3.40.50.200">
    <property type="entry name" value="Peptidase S8/S53 domain"/>
    <property type="match status" value="1"/>
</dbReference>
<dbReference type="PROSITE" id="PS00138">
    <property type="entry name" value="SUBTILASE_SER"/>
    <property type="match status" value="1"/>
</dbReference>
<comment type="caution">
    <text evidence="7">Lacks conserved residue(s) required for the propagation of feature annotation.</text>
</comment>
<dbReference type="EMBL" id="JWZT01003910">
    <property type="protein sequence ID" value="KII65327.1"/>
    <property type="molecule type" value="Genomic_DNA"/>
</dbReference>
<evidence type="ECO:0000256" key="5">
    <source>
        <dbReference type="ARBA" id="ARBA00022825"/>
    </source>
</evidence>
<dbReference type="InterPro" id="IPR034182">
    <property type="entry name" value="Kexin/furin"/>
</dbReference>
<name>A0A0C2MUH5_THEKT</name>
<protein>
    <submittedName>
        <fullName evidence="9">PC3-like endoprotease variant B</fullName>
    </submittedName>
</protein>